<protein>
    <recommendedName>
        <fullName evidence="3 5">Vacuolar protein sorting-associated protein 16 homolog</fullName>
    </recommendedName>
</protein>
<dbReference type="GO" id="GO:0005765">
    <property type="term" value="C:lysosomal membrane"/>
    <property type="evidence" value="ECO:0007669"/>
    <property type="project" value="UniProtKB-SubCell"/>
</dbReference>
<dbReference type="PIRSF" id="PIRSF007949">
    <property type="entry name" value="VPS16"/>
    <property type="match status" value="1"/>
</dbReference>
<evidence type="ECO:0000256" key="1">
    <source>
        <dbReference type="ARBA" id="ARBA00004630"/>
    </source>
</evidence>
<dbReference type="GO" id="GO:0030897">
    <property type="term" value="C:HOPS complex"/>
    <property type="evidence" value="ECO:0007669"/>
    <property type="project" value="UniProtKB-UniRule"/>
</dbReference>
<evidence type="ECO:0000259" key="6">
    <source>
        <dbReference type="Pfam" id="PF04840"/>
    </source>
</evidence>
<dbReference type="GO" id="GO:0005769">
    <property type="term" value="C:early endosome"/>
    <property type="evidence" value="ECO:0007669"/>
    <property type="project" value="UniProtKB-ARBA"/>
</dbReference>
<keyword evidence="5" id="KW-0967">Endosome</keyword>
<evidence type="ECO:0000256" key="5">
    <source>
        <dbReference type="PIRNR" id="PIRNR007949"/>
    </source>
</evidence>
<accession>A0A8D0WFK6</accession>
<dbReference type="Gene3D" id="1.10.150.780">
    <property type="entry name" value="Vps16, C-terminal region"/>
    <property type="match status" value="1"/>
</dbReference>
<dbReference type="AlphaFoldDB" id="A0A8D0WFK6"/>
<dbReference type="InterPro" id="IPR006925">
    <property type="entry name" value="Vps16_C"/>
</dbReference>
<evidence type="ECO:0000256" key="3">
    <source>
        <dbReference type="ARBA" id="ARBA00017947"/>
    </source>
</evidence>
<evidence type="ECO:0000256" key="4">
    <source>
        <dbReference type="ARBA" id="ARBA00061859"/>
    </source>
</evidence>
<feature type="domain" description="Vps16 N-terminal" evidence="7">
    <location>
        <begin position="4"/>
        <end position="332"/>
    </location>
</feature>
<name>A0A8D0WFK6_PIG</name>
<dbReference type="Ensembl" id="ENSSSCT00030047322.1">
    <property type="protein sequence ID" value="ENSSSCP00030021333.1"/>
    <property type="gene ID" value="ENSSSCG00030033994.1"/>
</dbReference>
<evidence type="ECO:0000313" key="8">
    <source>
        <dbReference type="Ensembl" id="ENSSSCP00030021333.1"/>
    </source>
</evidence>
<proteinExistence type="inferred from homology"/>
<organism evidence="8 9">
    <name type="scientific">Sus scrofa</name>
    <name type="common">Pig</name>
    <dbReference type="NCBI Taxonomy" id="9823"/>
    <lineage>
        <taxon>Eukaryota</taxon>
        <taxon>Metazoa</taxon>
        <taxon>Chordata</taxon>
        <taxon>Craniata</taxon>
        <taxon>Vertebrata</taxon>
        <taxon>Euteleostomi</taxon>
        <taxon>Mammalia</taxon>
        <taxon>Eutheria</taxon>
        <taxon>Laurasiatheria</taxon>
        <taxon>Artiodactyla</taxon>
        <taxon>Suina</taxon>
        <taxon>Suidae</taxon>
        <taxon>Sus</taxon>
    </lineage>
</organism>
<keyword evidence="5" id="KW-0472">Membrane</keyword>
<dbReference type="PANTHER" id="PTHR12811:SF0">
    <property type="entry name" value="VACUOLAR PROTEIN SORTING-ASSOCIATED PROTEIN 16 HOMOLOG"/>
    <property type="match status" value="1"/>
</dbReference>
<evidence type="ECO:0000256" key="2">
    <source>
        <dbReference type="ARBA" id="ARBA00009250"/>
    </source>
</evidence>
<feature type="domain" description="Vps16 C-terminal" evidence="6">
    <location>
        <begin position="466"/>
        <end position="784"/>
    </location>
</feature>
<dbReference type="InterPro" id="IPR038132">
    <property type="entry name" value="Vps16_C_sf"/>
</dbReference>
<comment type="subcellular location">
    <subcellularLocation>
        <location evidence="5">Late endosome membrane</location>
        <topology evidence="5">Peripheral membrane protein</topology>
        <orientation evidence="5">Cytoplasmic side</orientation>
    </subcellularLocation>
    <subcellularLocation>
        <location evidence="1 5">Lysosome membrane</location>
        <topology evidence="1 5">Peripheral membrane protein</topology>
        <orientation evidence="1 5">Cytoplasmic side</orientation>
    </subcellularLocation>
    <text evidence="5">Cytoplasmic, peripheral membrane protein associated with late endosomes/lysosomes.</text>
</comment>
<dbReference type="Pfam" id="PF04841">
    <property type="entry name" value="Vps16_N"/>
    <property type="match status" value="1"/>
</dbReference>
<dbReference type="GO" id="GO:0006886">
    <property type="term" value="P:intracellular protein transport"/>
    <property type="evidence" value="ECO:0007669"/>
    <property type="project" value="InterPro"/>
</dbReference>
<dbReference type="GO" id="GO:0031902">
    <property type="term" value="C:late endosome membrane"/>
    <property type="evidence" value="ECO:0007669"/>
    <property type="project" value="UniProtKB-SubCell"/>
</dbReference>
<keyword evidence="5" id="KW-0458">Lysosome</keyword>
<evidence type="ECO:0000313" key="9">
    <source>
        <dbReference type="Proteomes" id="UP000694570"/>
    </source>
</evidence>
<comment type="subunit">
    <text evidence="4">Core component of at least two putative endosomal tethering complexes, the homotypic fusion and vacuole protein sorting (HOPS) complex and the class C core vacuole/endosome tethering (CORVET) complex. Their common core is composed of the class C Vps proteins VPS11, VPS16, VPS18 and VPS33A, which in HOPS further associates with VPS39 and VPS41 and in CORVET with VPS8 and TGFBRAP1. Interacts with RAB5C. Interacts with STX17, MON1B. Associates with adapter protein complex 3 (AP-3) and clathrin:AP-3 complexes.</text>
</comment>
<keyword evidence="5" id="KW-0813">Transport</keyword>
<evidence type="ECO:0000259" key="7">
    <source>
        <dbReference type="Pfam" id="PF04841"/>
    </source>
</evidence>
<dbReference type="Proteomes" id="UP000694570">
    <property type="component" value="Unplaced"/>
</dbReference>
<dbReference type="GO" id="GO:0033263">
    <property type="term" value="C:CORVET complex"/>
    <property type="evidence" value="ECO:0007669"/>
    <property type="project" value="UniProtKB-UniRule"/>
</dbReference>
<keyword evidence="5" id="KW-0653">Protein transport</keyword>
<dbReference type="GO" id="GO:0007033">
    <property type="term" value="P:vacuole organization"/>
    <property type="evidence" value="ECO:0007669"/>
    <property type="project" value="InterPro"/>
</dbReference>
<comment type="function">
    <text evidence="5">Plays a role in vesicle-mediated protein trafficking to lysosomal compartments including the endocytic membrane transport and autophagic pathways. Believed to act as a core component of the putative HOPS and CORVET endosomal tethering complexes.</text>
</comment>
<dbReference type="PANTHER" id="PTHR12811">
    <property type="entry name" value="VACUOLAR PROTEIN SORTING VPS16"/>
    <property type="match status" value="1"/>
</dbReference>
<dbReference type="InterPro" id="IPR006926">
    <property type="entry name" value="Vps16_N"/>
</dbReference>
<reference evidence="8" key="1">
    <citation type="submission" date="2025-08" db="UniProtKB">
        <authorList>
            <consortium name="Ensembl"/>
        </authorList>
    </citation>
    <scope>IDENTIFICATION</scope>
</reference>
<comment type="similarity">
    <text evidence="2 5">Belongs to the VPS16 family.</text>
</comment>
<dbReference type="FunFam" id="1.10.150.780:FF:000001">
    <property type="entry name" value="Vacuolar protein sorting-associated protein 16 homolog"/>
    <property type="match status" value="1"/>
</dbReference>
<sequence>MDCYTANWNPLGDSAFYRKYELYSMDWDLKEELRDCLVAAAPYGGPIALLRNLWRKEKAASVRPVLEIYSASGMPLASLMWKSGPVVSLGWSAEEELLCVQEDGVVLVYGLHGDFRRHFSMGNEVLQNRVLDARIFHTELGSGVAILTGAHRFTLSANVSDLKLRRMPEVPGLQSAPSCWTTLCRDRVAHILLAVGPDLYLLDHATCSPVTLPGLAPGVSSFLQMAVSFTSRHLALFTDTGYIWMGTASFKEKLCEFNCNIRAPPKQMVWCSRPRSKERAVVVAWERRLMVVGDTPESIQFVLDEDSYLVPELDGVRIFSRTTHEFLHEVPGEALTRAPGDPGQGLLGTTAASFGKCFLDRFPPDSFVRMCQDLRILNAIRDYHIGIPLTYSQYKQLTIQVLLDRLVLRRLYPLAIQICEYLRLPEVQGVSRILAHWACYKVQQKDVSDEDVARAINQKLGDTPGVSYSDIAARAYGCGRTELAIKLLEYEPRSGEQVPLLLKMKRSKLALSKAIESGDTDLVFTVLLHLKNELNRGDFFMTLRNQPMALSLYRQFCKHQELETLKDLYNQDDNHQELGSFHIRASYTAEEHIEGRVAALQKAAEAFNKAKNDFAAKATEDQMRLLRLQRCLEDELGGRFLDLSVHDTVTTLILGGHNKRAEQVARDFRIPDKRLWWLKLTALADLEDWEELEKFSKSKKSPIGYLPFVEICMKQHNKYEAKKYASRVGPEQKVKALLLVGDVAQAADVAIEHRNEAEMSLVLSHCTGATDGATVDKIQRARAQAQKK</sequence>
<dbReference type="Pfam" id="PF04840">
    <property type="entry name" value="Vps16_C"/>
    <property type="match status" value="1"/>
</dbReference>
<dbReference type="InterPro" id="IPR016534">
    <property type="entry name" value="VPS16"/>
</dbReference>